<proteinExistence type="predicted"/>
<dbReference type="RefSeq" id="WP_379856708.1">
    <property type="nucleotide sequence ID" value="NZ_JBHZQA010000001.1"/>
</dbReference>
<dbReference type="InterPro" id="IPR029068">
    <property type="entry name" value="Glyas_Bleomycin-R_OHBP_Dase"/>
</dbReference>
<accession>A0ABW6HIL9</accession>
<dbReference type="EMBL" id="JBHZQA010000001">
    <property type="protein sequence ID" value="MFE3846866.1"/>
    <property type="molecule type" value="Genomic_DNA"/>
</dbReference>
<reference evidence="1 2" key="1">
    <citation type="submission" date="2024-06" db="EMBL/GenBank/DDBJ databases">
        <title>Flavobacterium spp. isolated from glacier.</title>
        <authorList>
            <person name="Han D."/>
        </authorList>
    </citation>
    <scope>NUCLEOTIDE SEQUENCE [LARGE SCALE GENOMIC DNA]</scope>
    <source>
        <strain evidence="1 2">LB3P45</strain>
    </source>
</reference>
<name>A0ABW6HIL9_9FLAO</name>
<protein>
    <submittedName>
        <fullName evidence="1">Uncharacterized protein</fullName>
    </submittedName>
</protein>
<keyword evidence="2" id="KW-1185">Reference proteome</keyword>
<dbReference type="Proteomes" id="UP001600039">
    <property type="component" value="Unassembled WGS sequence"/>
</dbReference>
<gene>
    <name evidence="1" type="ORF">ACFX5D_02655</name>
</gene>
<evidence type="ECO:0000313" key="1">
    <source>
        <dbReference type="EMBL" id="MFE3846866.1"/>
    </source>
</evidence>
<sequence length="77" mass="8548">MIFTNPYLAASIPILINIKDMPSYNSIKIPAEDAEKIMHTSLPIPKETSLMGNDYIEYFGSSTIFGNNFSLSINTDS</sequence>
<dbReference type="Gene3D" id="3.10.180.10">
    <property type="entry name" value="2,3-Dihydroxybiphenyl 1,2-Dioxygenase, domain 1"/>
    <property type="match status" value="1"/>
</dbReference>
<comment type="caution">
    <text evidence="1">The sequence shown here is derived from an EMBL/GenBank/DDBJ whole genome shotgun (WGS) entry which is preliminary data.</text>
</comment>
<evidence type="ECO:0000313" key="2">
    <source>
        <dbReference type="Proteomes" id="UP001600039"/>
    </source>
</evidence>
<organism evidence="1 2">
    <name type="scientific">Flavobacterium fructosi</name>
    <dbReference type="NCBI Taxonomy" id="3230416"/>
    <lineage>
        <taxon>Bacteria</taxon>
        <taxon>Pseudomonadati</taxon>
        <taxon>Bacteroidota</taxon>
        <taxon>Flavobacteriia</taxon>
        <taxon>Flavobacteriales</taxon>
        <taxon>Flavobacteriaceae</taxon>
        <taxon>Flavobacterium</taxon>
    </lineage>
</organism>